<protein>
    <submittedName>
        <fullName evidence="8">MFS transporter</fullName>
    </submittedName>
</protein>
<keyword evidence="9" id="KW-1185">Reference proteome</keyword>
<feature type="transmembrane region" description="Helical" evidence="6">
    <location>
        <begin position="273"/>
        <end position="297"/>
    </location>
</feature>
<dbReference type="Gene3D" id="1.20.1250.20">
    <property type="entry name" value="MFS general substrate transporter like domains"/>
    <property type="match status" value="1"/>
</dbReference>
<feature type="transmembrane region" description="Helical" evidence="6">
    <location>
        <begin position="304"/>
        <end position="322"/>
    </location>
</feature>
<dbReference type="PROSITE" id="PS50850">
    <property type="entry name" value="MFS"/>
    <property type="match status" value="1"/>
</dbReference>
<feature type="transmembrane region" description="Helical" evidence="6">
    <location>
        <begin position="240"/>
        <end position="261"/>
    </location>
</feature>
<dbReference type="PANTHER" id="PTHR23534:SF1">
    <property type="entry name" value="MAJOR FACILITATOR SUPERFAMILY PROTEIN"/>
    <property type="match status" value="1"/>
</dbReference>
<evidence type="ECO:0000256" key="6">
    <source>
        <dbReference type="SAM" id="Phobius"/>
    </source>
</evidence>
<evidence type="ECO:0000256" key="2">
    <source>
        <dbReference type="ARBA" id="ARBA00022692"/>
    </source>
</evidence>
<dbReference type="InterPro" id="IPR036259">
    <property type="entry name" value="MFS_trans_sf"/>
</dbReference>
<accession>A0ABT2CJ49</accession>
<feature type="domain" description="Major facilitator superfamily (MFS) profile" evidence="7">
    <location>
        <begin position="25"/>
        <end position="418"/>
    </location>
</feature>
<dbReference type="Pfam" id="PF07690">
    <property type="entry name" value="MFS_1"/>
    <property type="match status" value="1"/>
</dbReference>
<feature type="transmembrane region" description="Helical" evidence="6">
    <location>
        <begin position="25"/>
        <end position="51"/>
    </location>
</feature>
<feature type="transmembrane region" description="Helical" evidence="6">
    <location>
        <begin position="328"/>
        <end position="347"/>
    </location>
</feature>
<keyword evidence="2 6" id="KW-0812">Transmembrane</keyword>
<dbReference type="InterPro" id="IPR011701">
    <property type="entry name" value="MFS"/>
</dbReference>
<feature type="transmembrane region" description="Helical" evidence="6">
    <location>
        <begin position="151"/>
        <end position="169"/>
    </location>
</feature>
<evidence type="ECO:0000313" key="8">
    <source>
        <dbReference type="EMBL" id="MCS0637451.1"/>
    </source>
</evidence>
<dbReference type="InterPro" id="IPR020846">
    <property type="entry name" value="MFS_dom"/>
</dbReference>
<dbReference type="PANTHER" id="PTHR23534">
    <property type="entry name" value="MFS PERMEASE"/>
    <property type="match status" value="1"/>
</dbReference>
<evidence type="ECO:0000256" key="5">
    <source>
        <dbReference type="SAM" id="MobiDB-lite"/>
    </source>
</evidence>
<evidence type="ECO:0000256" key="3">
    <source>
        <dbReference type="ARBA" id="ARBA00022989"/>
    </source>
</evidence>
<feature type="transmembrane region" description="Helical" evidence="6">
    <location>
        <begin position="118"/>
        <end position="139"/>
    </location>
</feature>
<gene>
    <name evidence="8" type="ORF">NX801_17630</name>
</gene>
<evidence type="ECO:0000313" key="9">
    <source>
        <dbReference type="Proteomes" id="UP001431313"/>
    </source>
</evidence>
<comment type="subcellular location">
    <subcellularLocation>
        <location evidence="1">Cell membrane</location>
        <topology evidence="1">Multi-pass membrane protein</topology>
    </subcellularLocation>
</comment>
<proteinExistence type="predicted"/>
<dbReference type="SUPFAM" id="SSF103473">
    <property type="entry name" value="MFS general substrate transporter"/>
    <property type="match status" value="1"/>
</dbReference>
<feature type="transmembrane region" description="Helical" evidence="6">
    <location>
        <begin position="189"/>
        <end position="207"/>
    </location>
</feature>
<sequence length="482" mass="47155">MATTPTERTTGTRVSPAPHPDQRRVLTVLVAAQALSGAGMAAGITVGALLAQQMLGTTALAGLPVALFTTGAALGAFAIGRLSQRRGRRPGLALGHATAAIGSLGVVAAATLGNAPLLLAALALYGAGSATNLLARYAGADLAPPERRGRAVSTVLVATTLGAVAGPNLTAVTGDLAHAWNLPRLAGPFLLAAVAYAAGALVIQTLLRPDPLLLARAGTAPPAGTPAPTGPAASASAPRLLTGATVMTVGQLVMVAVMTMTPVHMAGHGHGDHATGLAIAAHVAGMFLPSPLSGLLVDRVGERRTAMASGAVLATAAGLAALAPPENAALLITALALLGVGWNLSLVSGTSLVTDAVPLARRASVQGLADVGLALAGASGGMLSGLLVAATGYPALAAGGAALSLAVVPLLALIPPTHAHPADGIKPGIPPTHAHPADGIKPGIPPTHAHPADGIKKGCPPTHAHPADGTKTGEPTHSRTDE</sequence>
<organism evidence="8 9">
    <name type="scientific">Streptomyces pyxinae</name>
    <dbReference type="NCBI Taxonomy" id="2970734"/>
    <lineage>
        <taxon>Bacteria</taxon>
        <taxon>Bacillati</taxon>
        <taxon>Actinomycetota</taxon>
        <taxon>Actinomycetes</taxon>
        <taxon>Kitasatosporales</taxon>
        <taxon>Streptomycetaceae</taxon>
        <taxon>Streptomyces</taxon>
    </lineage>
</organism>
<feature type="transmembrane region" description="Helical" evidence="6">
    <location>
        <begin position="91"/>
        <end position="112"/>
    </location>
</feature>
<feature type="region of interest" description="Disordered" evidence="5">
    <location>
        <begin position="422"/>
        <end position="482"/>
    </location>
</feature>
<dbReference type="RefSeq" id="WP_258788701.1">
    <property type="nucleotide sequence ID" value="NZ_JANUGQ010000014.1"/>
</dbReference>
<reference evidence="8" key="1">
    <citation type="submission" date="2022-08" db="EMBL/GenBank/DDBJ databases">
        <authorList>
            <person name="Somphong A."/>
            <person name="Phongsopitanun W."/>
        </authorList>
    </citation>
    <scope>NUCLEOTIDE SEQUENCE</scope>
    <source>
        <strain evidence="8">LP05-1</strain>
    </source>
</reference>
<comment type="caution">
    <text evidence="8">The sequence shown here is derived from an EMBL/GenBank/DDBJ whole genome shotgun (WGS) entry which is preliminary data.</text>
</comment>
<evidence type="ECO:0000256" key="1">
    <source>
        <dbReference type="ARBA" id="ARBA00004651"/>
    </source>
</evidence>
<dbReference type="Proteomes" id="UP001431313">
    <property type="component" value="Unassembled WGS sequence"/>
</dbReference>
<feature type="transmembrane region" description="Helical" evidence="6">
    <location>
        <begin position="57"/>
        <end position="79"/>
    </location>
</feature>
<evidence type="ECO:0000256" key="4">
    <source>
        <dbReference type="ARBA" id="ARBA00023136"/>
    </source>
</evidence>
<feature type="transmembrane region" description="Helical" evidence="6">
    <location>
        <begin position="368"/>
        <end position="389"/>
    </location>
</feature>
<keyword evidence="3 6" id="KW-1133">Transmembrane helix</keyword>
<evidence type="ECO:0000259" key="7">
    <source>
        <dbReference type="PROSITE" id="PS50850"/>
    </source>
</evidence>
<keyword evidence="4 6" id="KW-0472">Membrane</keyword>
<dbReference type="EMBL" id="JANUGQ010000014">
    <property type="protein sequence ID" value="MCS0637451.1"/>
    <property type="molecule type" value="Genomic_DNA"/>
</dbReference>
<name>A0ABT2CJ49_9ACTN</name>